<comment type="caution">
    <text evidence="2">The sequence shown here is derived from an EMBL/GenBank/DDBJ whole genome shotgun (WGS) entry which is preliminary data.</text>
</comment>
<name>M0MI58_9EURY</name>
<accession>M0MI58</accession>
<dbReference type="Gene3D" id="3.40.1000.10">
    <property type="entry name" value="Mog1/PsbP, alpha/beta/alpha sandwich"/>
    <property type="match status" value="1"/>
</dbReference>
<keyword evidence="3" id="KW-1185">Reference proteome</keyword>
<dbReference type="OrthoDB" id="380899at2157"/>
<dbReference type="AlphaFoldDB" id="M0MI58"/>
<evidence type="ECO:0000256" key="1">
    <source>
        <dbReference type="SAM" id="MobiDB-lite"/>
    </source>
</evidence>
<dbReference type="Proteomes" id="UP000011669">
    <property type="component" value="Unassembled WGS sequence"/>
</dbReference>
<dbReference type="RefSeq" id="WP_006077312.1">
    <property type="nucleotide sequence ID" value="NZ_AOMD01000018.1"/>
</dbReference>
<sequence>MTNDSDRSHGHALPTDGSNEPQQPVGTIRNPSEQIRWRVGTDGGLTDNGGTNDMPEMATYTDAELGYSVEYPAGWSADPDPDGGVTFTDPNSTAAGAVVFVDESVESSPSAYAARFRETLATDEHVHALERLDRRTVWLPSGHRGRVVEYAYVGDVPDDRWRLTYLFVVAGTTGYTVGVDWAADTRFEAVARTIVESFRLITNSAE</sequence>
<proteinExistence type="predicted"/>
<protein>
    <submittedName>
        <fullName evidence="2">Uncharacterized protein</fullName>
    </submittedName>
</protein>
<dbReference type="PATRIC" id="fig|1227455.4.peg.1485"/>
<evidence type="ECO:0000313" key="3">
    <source>
        <dbReference type="Proteomes" id="UP000011669"/>
    </source>
</evidence>
<reference evidence="2 3" key="1">
    <citation type="journal article" date="2014" name="PLoS Genet.">
        <title>Phylogenetically driven sequencing of extremely halophilic archaea reveals strategies for static and dynamic osmo-response.</title>
        <authorList>
            <person name="Becker E.A."/>
            <person name="Seitzer P.M."/>
            <person name="Tritt A."/>
            <person name="Larsen D."/>
            <person name="Krusor M."/>
            <person name="Yao A.I."/>
            <person name="Wu D."/>
            <person name="Madern D."/>
            <person name="Eisen J.A."/>
            <person name="Darling A.E."/>
            <person name="Facciotti M.T."/>
        </authorList>
    </citation>
    <scope>NUCLEOTIDE SEQUENCE [LARGE SCALE GENOMIC DNA]</scope>
    <source>
        <strain evidence="2 3">DSM 5350</strain>
    </source>
</reference>
<dbReference type="STRING" id="1227455.C449_07280"/>
<feature type="compositionally biased region" description="Polar residues" evidence="1">
    <location>
        <begin position="16"/>
        <end position="33"/>
    </location>
</feature>
<gene>
    <name evidence="2" type="ORF">C449_07280</name>
</gene>
<dbReference type="InParanoid" id="M0MI58"/>
<dbReference type="EMBL" id="AOMD01000018">
    <property type="protein sequence ID" value="EMA45407.1"/>
    <property type="molecule type" value="Genomic_DNA"/>
</dbReference>
<feature type="region of interest" description="Disordered" evidence="1">
    <location>
        <begin position="1"/>
        <end position="54"/>
    </location>
</feature>
<evidence type="ECO:0000313" key="2">
    <source>
        <dbReference type="EMBL" id="EMA45407.1"/>
    </source>
</evidence>
<organism evidence="2 3">
    <name type="scientific">Halococcus saccharolyticus DSM 5350</name>
    <dbReference type="NCBI Taxonomy" id="1227455"/>
    <lineage>
        <taxon>Archaea</taxon>
        <taxon>Methanobacteriati</taxon>
        <taxon>Methanobacteriota</taxon>
        <taxon>Stenosarchaea group</taxon>
        <taxon>Halobacteria</taxon>
        <taxon>Halobacteriales</taxon>
        <taxon>Halococcaceae</taxon>
        <taxon>Halococcus</taxon>
    </lineage>
</organism>